<evidence type="ECO:0000256" key="3">
    <source>
        <dbReference type="ARBA" id="ARBA00022438"/>
    </source>
</evidence>
<keyword evidence="12" id="KW-1185">Reference proteome</keyword>
<dbReference type="PANTHER" id="PTHR28570:SF3">
    <property type="entry name" value="ASPARTYL AMINOPEPTIDASE"/>
    <property type="match status" value="1"/>
</dbReference>
<gene>
    <name evidence="11" type="ORF">GCM10011512_01770</name>
</gene>
<proteinExistence type="inferred from homology"/>
<comment type="similarity">
    <text evidence="2 9">Belongs to the peptidase M18 family.</text>
</comment>
<evidence type="ECO:0000256" key="6">
    <source>
        <dbReference type="ARBA" id="ARBA00022801"/>
    </source>
</evidence>
<reference evidence="12" key="1">
    <citation type="journal article" date="2019" name="Int. J. Syst. Evol. Microbiol.">
        <title>The Global Catalogue of Microorganisms (GCM) 10K type strain sequencing project: providing services to taxonomists for standard genome sequencing and annotation.</title>
        <authorList>
            <consortium name="The Broad Institute Genomics Platform"/>
            <consortium name="The Broad Institute Genome Sequencing Center for Infectious Disease"/>
            <person name="Wu L."/>
            <person name="Ma J."/>
        </authorList>
    </citation>
    <scope>NUCLEOTIDE SEQUENCE [LARGE SCALE GENOMIC DNA]</scope>
    <source>
        <strain evidence="12">CGMCC 1.15480</strain>
    </source>
</reference>
<evidence type="ECO:0000256" key="8">
    <source>
        <dbReference type="ARBA" id="ARBA00023049"/>
    </source>
</evidence>
<organism evidence="11 12">
    <name type="scientific">Tersicoccus solisilvae</name>
    <dbReference type="NCBI Taxonomy" id="1882339"/>
    <lineage>
        <taxon>Bacteria</taxon>
        <taxon>Bacillati</taxon>
        <taxon>Actinomycetota</taxon>
        <taxon>Actinomycetes</taxon>
        <taxon>Micrococcales</taxon>
        <taxon>Micrococcaceae</taxon>
        <taxon>Tersicoccus</taxon>
    </lineage>
</organism>
<evidence type="ECO:0000256" key="4">
    <source>
        <dbReference type="ARBA" id="ARBA00022670"/>
    </source>
</evidence>
<dbReference type="EC" id="3.4.11.-" evidence="10"/>
<keyword evidence="4 9" id="KW-0645">Protease</keyword>
<dbReference type="EMBL" id="BMJI01000001">
    <property type="protein sequence ID" value="GGC78792.1"/>
    <property type="molecule type" value="Genomic_DNA"/>
</dbReference>
<dbReference type="NCBIfam" id="NF002759">
    <property type="entry name" value="PRK02813.1"/>
    <property type="match status" value="1"/>
</dbReference>
<evidence type="ECO:0000256" key="10">
    <source>
        <dbReference type="RuleBase" id="RU004387"/>
    </source>
</evidence>
<evidence type="ECO:0000256" key="1">
    <source>
        <dbReference type="ARBA" id="ARBA00001947"/>
    </source>
</evidence>
<dbReference type="PANTHER" id="PTHR28570">
    <property type="entry name" value="ASPARTYL AMINOPEPTIDASE"/>
    <property type="match status" value="1"/>
</dbReference>
<comment type="caution">
    <text evidence="11">The sequence shown here is derived from an EMBL/GenBank/DDBJ whole genome shotgun (WGS) entry which is preliminary data.</text>
</comment>
<dbReference type="Gene3D" id="3.40.630.10">
    <property type="entry name" value="Zn peptidases"/>
    <property type="match status" value="2"/>
</dbReference>
<keyword evidence="7 9" id="KW-0862">Zinc</keyword>
<dbReference type="InterPro" id="IPR001948">
    <property type="entry name" value="Peptidase_M18"/>
</dbReference>
<comment type="cofactor">
    <cofactor evidence="1 10">
        <name>Zn(2+)</name>
        <dbReference type="ChEBI" id="CHEBI:29105"/>
    </cofactor>
</comment>
<protein>
    <recommendedName>
        <fullName evidence="10">M18 family aminopeptidase</fullName>
        <ecNumber evidence="10">3.4.11.-</ecNumber>
    </recommendedName>
</protein>
<accession>A0ABQ1NM55</accession>
<evidence type="ECO:0000256" key="5">
    <source>
        <dbReference type="ARBA" id="ARBA00022723"/>
    </source>
</evidence>
<dbReference type="InterPro" id="IPR023358">
    <property type="entry name" value="Peptidase_M18_dom2"/>
</dbReference>
<keyword evidence="6 9" id="KW-0378">Hydrolase</keyword>
<evidence type="ECO:0000256" key="9">
    <source>
        <dbReference type="RuleBase" id="RU004386"/>
    </source>
</evidence>
<dbReference type="PRINTS" id="PR00932">
    <property type="entry name" value="AMINO1PTASE"/>
</dbReference>
<dbReference type="Pfam" id="PF02127">
    <property type="entry name" value="Peptidase_M18"/>
    <property type="match status" value="1"/>
</dbReference>
<keyword evidence="3 9" id="KW-0031">Aminopeptidase</keyword>
<keyword evidence="5 9" id="KW-0479">Metal-binding</keyword>
<evidence type="ECO:0000256" key="7">
    <source>
        <dbReference type="ARBA" id="ARBA00022833"/>
    </source>
</evidence>
<dbReference type="SUPFAM" id="SSF53187">
    <property type="entry name" value="Zn-dependent exopeptidases"/>
    <property type="match status" value="1"/>
</dbReference>
<sequence length="426" mass="44311">MPLSGDVDAYIEDLAAYVTAAPSSFHAAAEGARRLIEHGFTALDERDDWSGRGPGRYLVIRDGALVAWVVPSTAGPSTGFRVIGAHTDSPGFMLKPHPDVGVLGWQQAAVEIYGGPLLNSWLDRELCVAGRVTTRRGSEHLIATGPVARIPQLAIHLDRSANDGLALDRQTGVQPIWGAGDPGGLMDRVLRGSGVDPDHVVGWDLVVADTQPPRRFGGAEEFLASGRLDNLSSVHAGLRAIIAAPGDGSTIPVLAAFDHEELGSQSRSGASGPLLADVLERITAGLGGDAVTFRRALAASICLSADAGHLVHPNQPGRHDPVNRPRPGGGPLLKLNANQRYATDAVGTAVWARACAAAGVPYQEFVSHNGVPCGSTIGPLTATRLGIRTIDVGLGLLSMHSARELCHVDDAAALGAAVAAFLVLPD</sequence>
<dbReference type="Proteomes" id="UP000597761">
    <property type="component" value="Unassembled WGS sequence"/>
</dbReference>
<evidence type="ECO:0000313" key="11">
    <source>
        <dbReference type="EMBL" id="GGC78792.1"/>
    </source>
</evidence>
<dbReference type="GO" id="GO:0004177">
    <property type="term" value="F:aminopeptidase activity"/>
    <property type="evidence" value="ECO:0007669"/>
    <property type="project" value="UniProtKB-KW"/>
</dbReference>
<dbReference type="SUPFAM" id="SSF101821">
    <property type="entry name" value="Aminopeptidase/glucanase lid domain"/>
    <property type="match status" value="1"/>
</dbReference>
<dbReference type="Gene3D" id="2.30.250.10">
    <property type="entry name" value="Aminopeptidase i, Domain 2"/>
    <property type="match status" value="1"/>
</dbReference>
<evidence type="ECO:0000313" key="12">
    <source>
        <dbReference type="Proteomes" id="UP000597761"/>
    </source>
</evidence>
<keyword evidence="8 9" id="KW-0482">Metalloprotease</keyword>
<name>A0ABQ1NM55_9MICC</name>
<evidence type="ECO:0000256" key="2">
    <source>
        <dbReference type="ARBA" id="ARBA00008290"/>
    </source>
</evidence>